<dbReference type="STRING" id="1165861.A0A0L0W4C3"/>
<feature type="compositionally biased region" description="Polar residues" evidence="1">
    <location>
        <begin position="483"/>
        <end position="493"/>
    </location>
</feature>
<evidence type="ECO:0000256" key="1">
    <source>
        <dbReference type="SAM" id="MobiDB-lite"/>
    </source>
</evidence>
<feature type="compositionally biased region" description="Gly residues" evidence="1">
    <location>
        <begin position="512"/>
        <end position="529"/>
    </location>
</feature>
<dbReference type="AlphaFoldDB" id="A0A0L0W4C3"/>
<feature type="compositionally biased region" description="Polar residues" evidence="1">
    <location>
        <begin position="109"/>
        <end position="121"/>
    </location>
</feature>
<name>A0A0L0W4C3_9BASI</name>
<dbReference type="Proteomes" id="UP000054564">
    <property type="component" value="Unassembled WGS sequence"/>
</dbReference>
<dbReference type="PANTHER" id="PTHR33050:SF7">
    <property type="entry name" value="RIBONUCLEASE H"/>
    <property type="match status" value="1"/>
</dbReference>
<keyword evidence="3" id="KW-1185">Reference proteome</keyword>
<dbReference type="InterPro" id="IPR052055">
    <property type="entry name" value="Hepadnavirus_pol/RT"/>
</dbReference>
<dbReference type="EMBL" id="AJIL01000004">
    <property type="protein sequence ID" value="KNF06115.1"/>
    <property type="molecule type" value="Genomic_DNA"/>
</dbReference>
<organism evidence="2 3">
    <name type="scientific">Puccinia striiformis f. sp. tritici PST-78</name>
    <dbReference type="NCBI Taxonomy" id="1165861"/>
    <lineage>
        <taxon>Eukaryota</taxon>
        <taxon>Fungi</taxon>
        <taxon>Dikarya</taxon>
        <taxon>Basidiomycota</taxon>
        <taxon>Pucciniomycotina</taxon>
        <taxon>Pucciniomycetes</taxon>
        <taxon>Pucciniales</taxon>
        <taxon>Pucciniaceae</taxon>
        <taxon>Puccinia</taxon>
    </lineage>
</organism>
<feature type="region of interest" description="Disordered" evidence="1">
    <location>
        <begin position="109"/>
        <end position="175"/>
    </location>
</feature>
<accession>A0A0L0W4C3</accession>
<gene>
    <name evidence="2" type="ORF">PSTG_00624</name>
</gene>
<proteinExistence type="predicted"/>
<evidence type="ECO:0000313" key="3">
    <source>
        <dbReference type="Proteomes" id="UP000054564"/>
    </source>
</evidence>
<protein>
    <submittedName>
        <fullName evidence="2">Uncharacterized protein</fullName>
    </submittedName>
</protein>
<reference evidence="3" key="1">
    <citation type="submission" date="2014-03" db="EMBL/GenBank/DDBJ databases">
        <title>The Genome Sequence of Puccinia striiformis f. sp. tritici PST-78.</title>
        <authorList>
            <consortium name="The Broad Institute Genome Sequencing Platform"/>
            <person name="Cuomo C."/>
            <person name="Hulbert S."/>
            <person name="Chen X."/>
            <person name="Walker B."/>
            <person name="Young S.K."/>
            <person name="Zeng Q."/>
            <person name="Gargeya S."/>
            <person name="Fitzgerald M."/>
            <person name="Haas B."/>
            <person name="Abouelleil A."/>
            <person name="Alvarado L."/>
            <person name="Arachchi H.M."/>
            <person name="Berlin A.M."/>
            <person name="Chapman S.B."/>
            <person name="Goldberg J."/>
            <person name="Griggs A."/>
            <person name="Gujja S."/>
            <person name="Hansen M."/>
            <person name="Howarth C."/>
            <person name="Imamovic A."/>
            <person name="Larimer J."/>
            <person name="McCowan C."/>
            <person name="Montmayeur A."/>
            <person name="Murphy C."/>
            <person name="Neiman D."/>
            <person name="Pearson M."/>
            <person name="Priest M."/>
            <person name="Roberts A."/>
            <person name="Saif S."/>
            <person name="Shea T."/>
            <person name="Sisk P."/>
            <person name="Sykes S."/>
            <person name="Wortman J."/>
            <person name="Nusbaum C."/>
            <person name="Birren B."/>
        </authorList>
    </citation>
    <scope>NUCLEOTIDE SEQUENCE [LARGE SCALE GENOMIC DNA]</scope>
    <source>
        <strain evidence="3">race PST-78</strain>
    </source>
</reference>
<comment type="caution">
    <text evidence="2">The sequence shown here is derived from an EMBL/GenBank/DDBJ whole genome shotgun (WGS) entry which is preliminary data.</text>
</comment>
<dbReference type="PANTHER" id="PTHR33050">
    <property type="entry name" value="REVERSE TRANSCRIPTASE DOMAIN-CONTAINING PROTEIN"/>
    <property type="match status" value="1"/>
</dbReference>
<feature type="region of interest" description="Disordered" evidence="1">
    <location>
        <begin position="465"/>
        <end position="572"/>
    </location>
</feature>
<feature type="compositionally biased region" description="Gly residues" evidence="1">
    <location>
        <begin position="551"/>
        <end position="560"/>
    </location>
</feature>
<sequence>MDIKTIIEWMDDDDDVISLLQLNIALELKNQQEKKKHGGSSVGRQEIERCRLLGYQQLFSDYFAEVPTYPDYIFRRRFRMRRELFLIIVEGISQANRYFVQKRDAAGTTQSYGAKSETLTDANEEQVDEPAPTGGNNLSLGDPTVDRGTTEGVPGAATAAVDGTEGQVRDSQDDERVEIERSLLPEITILADNLSRVPNTSNEEDAVVKNPDSLGPTATQSCADRVLKSATEGNRASADFFLRIYASLSKVKPEPTLPVLPVIKRSHSASAVLQAETATGSSNIVYIDGTLPGHNKAGFTPYFNKAIKALFGIIPLTIFDKNWQAAAIEAHIRKKNRSDEKNGEYAGFEYPNEWTQTFATWTLNYRNFLVTLRDVYDHKDFAVWILKHKENMDDIITKHGFLTGFRYDIHVRQNTFALRKTRMSDGKELMTDISVFRKPIFDEAWTLTQKLDELDFTDNPYVLGGPKSEWDPMTGKPKMPKNQRWNSEGDTNQSGFGGRGGKSRRGDNQGYHGNGWGRNQGGAEWGGEGLSQKRKGSWGNGGDNGNKNDGGRGLTDGGSGNRRRDGCNGNGFAQTVGLETHAENVPKEVLWPEEITCEMDVEAWEIALRECNLLPAFQDVLEGFVEGFDQGIPKHKVAGLQSFTPDNHKSSELARQKIEESIQKELLARRMNGLSSHDHMKTKFPFLRSSPLGAVVNGDGLVRTINDLSYPRNDLLLKSVNSFVNSDDFETTWDDFKTLSKLFAEDERPFELALFDWEKAYRQIPTRKEQWKYPSVKDFEGNLLLDTQITFGVNIFRWVDDNLFVRLKGDKVSMAEVVEKSTSLGVITNHTKCLAFKEEQKFIGFVWNGIEKTVKLPEGKLEQRLAQIEVFLDVQKKFSYEEVEILAGRLNHVAYLLPHLKCHLNSLYRWLMSWMFRRAKQWTLMDVLLDLERWKLLLNNFEPTRIINWGPPTDIAWVGDASTSFGIGILVGKKWAQFKLLAPGNTPGRIALLETIAIRLGLLMVLKIRDQKGNSLIVWMDNTTTESSINNLKSRDEGANREWMKIQSLLLKHRVNLVGKRVASKDNKADALLRGVCSGQEVKNQVIIDLPTDLRASLEQVVFVI</sequence>
<evidence type="ECO:0000313" key="2">
    <source>
        <dbReference type="EMBL" id="KNF06115.1"/>
    </source>
</evidence>